<sequence>MSGSVLLTGSTGLVSKRLLEQPSSLGHRVATYDRFSPPTHVQGDLGDLPRILGALRHTT</sequence>
<proteinExistence type="predicted"/>
<comment type="caution">
    <text evidence="1">The sequence shown here is derived from an EMBL/GenBank/DDBJ whole genome shotgun (WGS) entry which is preliminary data.</text>
</comment>
<reference evidence="2" key="1">
    <citation type="journal article" date="2019" name="Int. J. Syst. Evol. Microbiol.">
        <title>The Global Catalogue of Microorganisms (GCM) 10K type strain sequencing project: providing services to taxonomists for standard genome sequencing and annotation.</title>
        <authorList>
            <consortium name="The Broad Institute Genomics Platform"/>
            <consortium name="The Broad Institute Genome Sequencing Center for Infectious Disease"/>
            <person name="Wu L."/>
            <person name="Ma J."/>
        </authorList>
    </citation>
    <scope>NUCLEOTIDE SEQUENCE [LARGE SCALE GENOMIC DNA]</scope>
    <source>
        <strain evidence="2">JCM 17342</strain>
    </source>
</reference>
<evidence type="ECO:0000313" key="2">
    <source>
        <dbReference type="Proteomes" id="UP001501747"/>
    </source>
</evidence>
<accession>A0ABP7R822</accession>
<evidence type="ECO:0000313" key="1">
    <source>
        <dbReference type="EMBL" id="GAA3993909.1"/>
    </source>
</evidence>
<keyword evidence="2" id="KW-1185">Reference proteome</keyword>
<dbReference type="Proteomes" id="UP001501747">
    <property type="component" value="Unassembled WGS sequence"/>
</dbReference>
<organism evidence="1 2">
    <name type="scientific">Allokutzneria multivorans</name>
    <dbReference type="NCBI Taxonomy" id="1142134"/>
    <lineage>
        <taxon>Bacteria</taxon>
        <taxon>Bacillati</taxon>
        <taxon>Actinomycetota</taxon>
        <taxon>Actinomycetes</taxon>
        <taxon>Pseudonocardiales</taxon>
        <taxon>Pseudonocardiaceae</taxon>
        <taxon>Allokutzneria</taxon>
    </lineage>
</organism>
<protein>
    <recommendedName>
        <fullName evidence="3">NAD-dependent epimerase/dehydratase family protein</fullName>
    </recommendedName>
</protein>
<dbReference type="RefSeq" id="WP_344871481.1">
    <property type="nucleotide sequence ID" value="NZ_BAABAL010000005.1"/>
</dbReference>
<dbReference type="SUPFAM" id="SSF51735">
    <property type="entry name" value="NAD(P)-binding Rossmann-fold domains"/>
    <property type="match status" value="1"/>
</dbReference>
<name>A0ABP7R822_9PSEU</name>
<gene>
    <name evidence="1" type="ORF">GCM10022247_11790</name>
</gene>
<dbReference type="EMBL" id="BAABAL010000005">
    <property type="protein sequence ID" value="GAA3993909.1"/>
    <property type="molecule type" value="Genomic_DNA"/>
</dbReference>
<evidence type="ECO:0008006" key="3">
    <source>
        <dbReference type="Google" id="ProtNLM"/>
    </source>
</evidence>
<dbReference type="InterPro" id="IPR036291">
    <property type="entry name" value="NAD(P)-bd_dom_sf"/>
</dbReference>